<accession>A0A7C8YC23</accession>
<name>A0A7C8YC23_OPUST</name>
<dbReference type="EMBL" id="GISG01003074">
    <property type="protein sequence ID" value="MBA4614612.1"/>
    <property type="molecule type" value="Transcribed_RNA"/>
</dbReference>
<reference evidence="1" key="1">
    <citation type="journal article" date="2013" name="J. Plant Res.">
        <title>Effect of fungi and light on seed germination of three Opuntia species from semiarid lands of central Mexico.</title>
        <authorList>
            <person name="Delgado-Sanchez P."/>
            <person name="Jimenez-Bremont J.F."/>
            <person name="Guerrero-Gonzalez Mde L."/>
            <person name="Flores J."/>
        </authorList>
    </citation>
    <scope>NUCLEOTIDE SEQUENCE</scope>
    <source>
        <tissue evidence="1">Cladode</tissue>
    </source>
</reference>
<dbReference type="EMBL" id="GISG01003073">
    <property type="protein sequence ID" value="MBA4614611.1"/>
    <property type="molecule type" value="Transcribed_RNA"/>
</dbReference>
<proteinExistence type="predicted"/>
<evidence type="ECO:0000313" key="1">
    <source>
        <dbReference type="EMBL" id="MBA4614611.1"/>
    </source>
</evidence>
<organism evidence="1">
    <name type="scientific">Opuntia streptacantha</name>
    <name type="common">Prickly pear cactus</name>
    <name type="synonym">Opuntia cardona</name>
    <dbReference type="NCBI Taxonomy" id="393608"/>
    <lineage>
        <taxon>Eukaryota</taxon>
        <taxon>Viridiplantae</taxon>
        <taxon>Streptophyta</taxon>
        <taxon>Embryophyta</taxon>
        <taxon>Tracheophyta</taxon>
        <taxon>Spermatophyta</taxon>
        <taxon>Magnoliopsida</taxon>
        <taxon>eudicotyledons</taxon>
        <taxon>Gunneridae</taxon>
        <taxon>Pentapetalae</taxon>
        <taxon>Caryophyllales</taxon>
        <taxon>Cactineae</taxon>
        <taxon>Cactaceae</taxon>
        <taxon>Opuntioideae</taxon>
        <taxon>Opuntia</taxon>
    </lineage>
</organism>
<protein>
    <submittedName>
        <fullName evidence="1">Uncharacterized protein</fullName>
    </submittedName>
</protein>
<reference evidence="1" key="2">
    <citation type="submission" date="2020-07" db="EMBL/GenBank/DDBJ databases">
        <authorList>
            <person name="Vera ALvarez R."/>
            <person name="Arias-Moreno D.M."/>
            <person name="Jimenez-Jacinto V."/>
            <person name="Jimenez-Bremont J.F."/>
            <person name="Swaminathan K."/>
            <person name="Moose S.P."/>
            <person name="Guerrero-Gonzalez M.L."/>
            <person name="Marino-Ramirez L."/>
            <person name="Landsman D."/>
            <person name="Rodriguez-Kessler M."/>
            <person name="Delgado-Sanchez P."/>
        </authorList>
    </citation>
    <scope>NUCLEOTIDE SEQUENCE</scope>
    <source>
        <tissue evidence="1">Cladode</tissue>
    </source>
</reference>
<sequence>MAILFPALQSCISLLFLWSFCPQNLVLYCYISTACASCLLRSVCINLHSILHSCHSLLLSFFLHRLHIPIKALPFCPSPACTLPSFLSSQVEKIISTLRSTKA</sequence>
<dbReference type="AlphaFoldDB" id="A0A7C8YC23"/>